<evidence type="ECO:0000313" key="10">
    <source>
        <dbReference type="EMBL" id="PWB02269.1"/>
    </source>
</evidence>
<proteinExistence type="inferred from homology"/>
<evidence type="ECO:0000313" key="11">
    <source>
        <dbReference type="Proteomes" id="UP000244905"/>
    </source>
</evidence>
<accession>A0A2V1IQN2</accession>
<evidence type="ECO:0000256" key="7">
    <source>
        <dbReference type="SAM" id="Phobius"/>
    </source>
</evidence>
<keyword evidence="4 7" id="KW-0812">Transmembrane</keyword>
<evidence type="ECO:0000256" key="2">
    <source>
        <dbReference type="ARBA" id="ARBA00005236"/>
    </source>
</evidence>
<comment type="caution">
    <text evidence="10">The sequence shown here is derived from an EMBL/GenBank/DDBJ whole genome shotgun (WGS) entry which is preliminary data.</text>
</comment>
<dbReference type="GeneID" id="82526162"/>
<keyword evidence="5 7" id="KW-1133">Transmembrane helix</keyword>
<dbReference type="RefSeq" id="WP_107032302.1">
    <property type="nucleotide sequence ID" value="NZ_PUEC01000014.1"/>
</dbReference>
<dbReference type="InterPro" id="IPR003838">
    <property type="entry name" value="ABC3_permease_C"/>
</dbReference>
<feature type="transmembrane region" description="Helical" evidence="7">
    <location>
        <begin position="379"/>
        <end position="398"/>
    </location>
</feature>
<evidence type="ECO:0000256" key="6">
    <source>
        <dbReference type="ARBA" id="ARBA00023136"/>
    </source>
</evidence>
<sequence>MPALRIAIRYLLARKSHTAVNVISYISMAGIAVAAMAMICVLSVFNGFSDLASERLSLVDPDIRISRADGRMISDADSLAGAVRQTAGVTAVMPVLRAQALAVYGDVQTPVNIVGVPGDYCAVSEIGSLVIDGEMDMSDDRLLPCALLSVGTAMQLGARPSTEHLMCLTVPRRIGRINPAFPMAAFCTDTLLVSGVYQTNQAELDNDMLFVPLASARRLLDYSAEASSLDVGIDPSADAADVVDRVAVSLGPDYVVADRLRQQSHSFRMISIEKWITFLMLVFVLLMASFNILSSLSMLIIEKEESLRILSSLGAPLSMLRRIFLCQGVLVAVAGGAVGILTGMILCLLQQHFGLITLGGDHSQMSIVTYPCNLRLGDVLVTSAVVLVMGLLSGFISSRGVRSGTLRMA</sequence>
<organism evidence="10 11">
    <name type="scientific">Duncaniella muris</name>
    <dbReference type="NCBI Taxonomy" id="2094150"/>
    <lineage>
        <taxon>Bacteria</taxon>
        <taxon>Pseudomonadati</taxon>
        <taxon>Bacteroidota</taxon>
        <taxon>Bacteroidia</taxon>
        <taxon>Bacteroidales</taxon>
        <taxon>Muribaculaceae</taxon>
        <taxon>Duncaniella</taxon>
    </lineage>
</organism>
<comment type="subcellular location">
    <subcellularLocation>
        <location evidence="1">Cell membrane</location>
        <topology evidence="1">Multi-pass membrane protein</topology>
    </subcellularLocation>
</comment>
<dbReference type="PANTHER" id="PTHR30489">
    <property type="entry name" value="LIPOPROTEIN-RELEASING SYSTEM TRANSMEMBRANE PROTEIN LOLE"/>
    <property type="match status" value="1"/>
</dbReference>
<evidence type="ECO:0000256" key="3">
    <source>
        <dbReference type="ARBA" id="ARBA00022475"/>
    </source>
</evidence>
<gene>
    <name evidence="10" type="ORF">C5O23_07370</name>
</gene>
<dbReference type="Pfam" id="PF12704">
    <property type="entry name" value="MacB_PCD"/>
    <property type="match status" value="1"/>
</dbReference>
<reference evidence="11" key="1">
    <citation type="submission" date="2018-02" db="EMBL/GenBank/DDBJ databases">
        <authorList>
            <person name="Clavel T."/>
            <person name="Strowig T."/>
        </authorList>
    </citation>
    <scope>NUCLEOTIDE SEQUENCE [LARGE SCALE GENOMIC DNA]</scope>
    <source>
        <strain evidence="11">DSM 103720</strain>
    </source>
</reference>
<feature type="transmembrane region" description="Helical" evidence="7">
    <location>
        <begin position="20"/>
        <end position="45"/>
    </location>
</feature>
<evidence type="ECO:0000259" key="8">
    <source>
        <dbReference type="Pfam" id="PF02687"/>
    </source>
</evidence>
<evidence type="ECO:0000256" key="4">
    <source>
        <dbReference type="ARBA" id="ARBA00022692"/>
    </source>
</evidence>
<dbReference type="Pfam" id="PF02687">
    <property type="entry name" value="FtsX"/>
    <property type="match status" value="1"/>
</dbReference>
<protein>
    <submittedName>
        <fullName evidence="10">ABC transporter permease</fullName>
    </submittedName>
</protein>
<dbReference type="InterPro" id="IPR051447">
    <property type="entry name" value="Lipoprotein-release_system"/>
</dbReference>
<dbReference type="GO" id="GO:0098797">
    <property type="term" value="C:plasma membrane protein complex"/>
    <property type="evidence" value="ECO:0007669"/>
    <property type="project" value="TreeGrafter"/>
</dbReference>
<evidence type="ECO:0000256" key="5">
    <source>
        <dbReference type="ARBA" id="ARBA00022989"/>
    </source>
</evidence>
<name>A0A2V1IQN2_9BACT</name>
<feature type="domain" description="MacB-like periplasmic core" evidence="9">
    <location>
        <begin position="26"/>
        <end position="246"/>
    </location>
</feature>
<dbReference type="InterPro" id="IPR025857">
    <property type="entry name" value="MacB_PCD"/>
</dbReference>
<keyword evidence="11" id="KW-1185">Reference proteome</keyword>
<keyword evidence="6 7" id="KW-0472">Membrane</keyword>
<feature type="transmembrane region" description="Helical" evidence="7">
    <location>
        <begin position="322"/>
        <end position="346"/>
    </location>
</feature>
<evidence type="ECO:0000256" key="1">
    <source>
        <dbReference type="ARBA" id="ARBA00004651"/>
    </source>
</evidence>
<dbReference type="EMBL" id="PUEC01000014">
    <property type="protein sequence ID" value="PWB02269.1"/>
    <property type="molecule type" value="Genomic_DNA"/>
</dbReference>
<dbReference type="AlphaFoldDB" id="A0A2V1IQN2"/>
<keyword evidence="3" id="KW-1003">Cell membrane</keyword>
<feature type="domain" description="ABC3 transporter permease C-terminal" evidence="8">
    <location>
        <begin position="279"/>
        <end position="403"/>
    </location>
</feature>
<dbReference type="GO" id="GO:0044874">
    <property type="term" value="P:lipoprotein localization to outer membrane"/>
    <property type="evidence" value="ECO:0007669"/>
    <property type="project" value="TreeGrafter"/>
</dbReference>
<feature type="transmembrane region" description="Helical" evidence="7">
    <location>
        <begin position="275"/>
        <end position="301"/>
    </location>
</feature>
<comment type="similarity">
    <text evidence="2">Belongs to the ABC-4 integral membrane protein family. LolC/E subfamily.</text>
</comment>
<dbReference type="Proteomes" id="UP000244905">
    <property type="component" value="Unassembled WGS sequence"/>
</dbReference>
<dbReference type="PANTHER" id="PTHR30489:SF0">
    <property type="entry name" value="LIPOPROTEIN-RELEASING SYSTEM TRANSMEMBRANE PROTEIN LOLE"/>
    <property type="match status" value="1"/>
</dbReference>
<evidence type="ECO:0000259" key="9">
    <source>
        <dbReference type="Pfam" id="PF12704"/>
    </source>
</evidence>